<proteinExistence type="predicted"/>
<evidence type="ECO:0000256" key="1">
    <source>
        <dbReference type="SAM" id="Phobius"/>
    </source>
</evidence>
<gene>
    <name evidence="3" type="ORF">IAD25_01480</name>
</gene>
<dbReference type="PANTHER" id="PTHR21180">
    <property type="entry name" value="ENDONUCLEASE/EXONUCLEASE/PHOSPHATASE FAMILY DOMAIN-CONTAINING PROTEIN 1"/>
    <property type="match status" value="1"/>
</dbReference>
<organism evidence="3 4">
    <name type="scientific">Candidatus Allocopromorpha excrementipullorum</name>
    <dbReference type="NCBI Taxonomy" id="2840743"/>
    <lineage>
        <taxon>Bacteria</taxon>
        <taxon>Bacillati</taxon>
        <taxon>Bacillota</taxon>
        <taxon>Clostridia</taxon>
        <taxon>Eubacteriales</taxon>
        <taxon>Eubacteriaceae</taxon>
        <taxon>Eubacteriaceae incertae sedis</taxon>
        <taxon>Candidatus Allocopromorpha</taxon>
    </lineage>
</organism>
<keyword evidence="1" id="KW-1133">Transmembrane helix</keyword>
<reference evidence="3" key="1">
    <citation type="submission" date="2020-10" db="EMBL/GenBank/DDBJ databases">
        <authorList>
            <person name="Gilroy R."/>
        </authorList>
    </citation>
    <scope>NUCLEOTIDE SEQUENCE</scope>
    <source>
        <strain evidence="3">ChiSjej4B22-8349</strain>
    </source>
</reference>
<feature type="domain" description="Helix-hairpin-helix DNA-binding motif class 1" evidence="2">
    <location>
        <begin position="161"/>
        <end position="180"/>
    </location>
</feature>
<dbReference type="GO" id="GO:0003677">
    <property type="term" value="F:DNA binding"/>
    <property type="evidence" value="ECO:0007669"/>
    <property type="project" value="InterPro"/>
</dbReference>
<dbReference type="SUPFAM" id="SSF47781">
    <property type="entry name" value="RuvA domain 2-like"/>
    <property type="match status" value="1"/>
</dbReference>
<dbReference type="GO" id="GO:0015628">
    <property type="term" value="P:protein secretion by the type II secretion system"/>
    <property type="evidence" value="ECO:0007669"/>
    <property type="project" value="TreeGrafter"/>
</dbReference>
<dbReference type="GO" id="GO:0015627">
    <property type="term" value="C:type II protein secretion system complex"/>
    <property type="evidence" value="ECO:0007669"/>
    <property type="project" value="TreeGrafter"/>
</dbReference>
<keyword evidence="1" id="KW-0812">Transmembrane</keyword>
<dbReference type="GO" id="GO:0006281">
    <property type="term" value="P:DNA repair"/>
    <property type="evidence" value="ECO:0007669"/>
    <property type="project" value="InterPro"/>
</dbReference>
<feature type="domain" description="Helix-hairpin-helix DNA-binding motif class 1" evidence="2">
    <location>
        <begin position="191"/>
        <end position="210"/>
    </location>
</feature>
<accession>A0A9D1N5B7</accession>
<dbReference type="AlphaFoldDB" id="A0A9D1N5B7"/>
<dbReference type="Pfam" id="PF10531">
    <property type="entry name" value="SLBB"/>
    <property type="match status" value="1"/>
</dbReference>
<comment type="caution">
    <text evidence="3">The sequence shown here is derived from an EMBL/GenBank/DDBJ whole genome shotgun (WGS) entry which is preliminary data.</text>
</comment>
<dbReference type="InterPro" id="IPR004509">
    <property type="entry name" value="Competence_ComEA_HhH"/>
</dbReference>
<dbReference type="Proteomes" id="UP000824130">
    <property type="component" value="Unassembled WGS sequence"/>
</dbReference>
<dbReference type="NCBIfam" id="TIGR00426">
    <property type="entry name" value="competence protein ComEA helix-hairpin-helix repeat region"/>
    <property type="match status" value="1"/>
</dbReference>
<evidence type="ECO:0000259" key="2">
    <source>
        <dbReference type="SMART" id="SM00278"/>
    </source>
</evidence>
<dbReference type="InterPro" id="IPR051675">
    <property type="entry name" value="Endo/Exo/Phosphatase_dom_1"/>
</dbReference>
<dbReference type="InterPro" id="IPR010994">
    <property type="entry name" value="RuvA_2-like"/>
</dbReference>
<dbReference type="Pfam" id="PF12836">
    <property type="entry name" value="HHH_3"/>
    <property type="match status" value="1"/>
</dbReference>
<dbReference type="Gene3D" id="1.10.150.310">
    <property type="entry name" value="Tex RuvX-like domain-like"/>
    <property type="match status" value="1"/>
</dbReference>
<dbReference type="PANTHER" id="PTHR21180:SF32">
    <property type="entry name" value="ENDONUCLEASE_EXONUCLEASE_PHOSPHATASE FAMILY DOMAIN-CONTAINING PROTEIN 1"/>
    <property type="match status" value="1"/>
</dbReference>
<dbReference type="SMART" id="SM00278">
    <property type="entry name" value="HhH1"/>
    <property type="match status" value="2"/>
</dbReference>
<feature type="transmembrane region" description="Helical" evidence="1">
    <location>
        <begin position="24"/>
        <end position="43"/>
    </location>
</feature>
<dbReference type="EMBL" id="DVOB01000034">
    <property type="protein sequence ID" value="HIU95370.1"/>
    <property type="molecule type" value="Genomic_DNA"/>
</dbReference>
<evidence type="ECO:0000313" key="3">
    <source>
        <dbReference type="EMBL" id="HIU95370.1"/>
    </source>
</evidence>
<protein>
    <submittedName>
        <fullName evidence="3">Helix-hairpin-helix domain-containing protein</fullName>
    </submittedName>
</protein>
<keyword evidence="1" id="KW-0472">Membrane</keyword>
<dbReference type="InterPro" id="IPR003583">
    <property type="entry name" value="Hlx-hairpin-Hlx_DNA-bd_motif"/>
</dbReference>
<evidence type="ECO:0000313" key="4">
    <source>
        <dbReference type="Proteomes" id="UP000824130"/>
    </source>
</evidence>
<sequence>MKRLLEYVKENGKLREFLEENKDMLIKVGVTAVAVIAAFFIFAPGGGEEEEEDVTQPAVASQPTAAAIVVDVGGEVNNPMVVELDEGSRVGDAIEAAGGLTENADITEINRAAFVEDGEKIYVPALMTEESGMAGGTGSDGSQRAADYSDGKININTADSRQLQELDGVGPVTAEKIIEYREENGRFRDVEDIKNVSGIGDKTFEKMKDDIKV</sequence>
<reference evidence="3" key="2">
    <citation type="journal article" date="2021" name="PeerJ">
        <title>Extensive microbial diversity within the chicken gut microbiome revealed by metagenomics and culture.</title>
        <authorList>
            <person name="Gilroy R."/>
            <person name="Ravi A."/>
            <person name="Getino M."/>
            <person name="Pursley I."/>
            <person name="Horton D.L."/>
            <person name="Alikhan N.F."/>
            <person name="Baker D."/>
            <person name="Gharbi K."/>
            <person name="Hall N."/>
            <person name="Watson M."/>
            <person name="Adriaenssens E.M."/>
            <person name="Foster-Nyarko E."/>
            <person name="Jarju S."/>
            <person name="Secka A."/>
            <person name="Antonio M."/>
            <person name="Oren A."/>
            <person name="Chaudhuri R.R."/>
            <person name="La Ragione R."/>
            <person name="Hildebrand F."/>
            <person name="Pallen M.J."/>
        </authorList>
    </citation>
    <scope>NUCLEOTIDE SEQUENCE</scope>
    <source>
        <strain evidence="3">ChiSjej4B22-8349</strain>
    </source>
</reference>
<dbReference type="InterPro" id="IPR019554">
    <property type="entry name" value="Soluble_ligand-bd"/>
</dbReference>
<dbReference type="Gene3D" id="3.10.560.10">
    <property type="entry name" value="Outer membrane lipoprotein wza domain like"/>
    <property type="match status" value="1"/>
</dbReference>
<name>A0A9D1N5B7_9FIRM</name>